<sequence length="113" mass="12285">MAGAQSTIAVTEDSEQVTLVNVFTVAPERQEELLAALDKATADVFTGVPGFISANLHTSLDGNRVINYAQWSSEQAYLEALRRPDVREHIGHAAAIAESYDPTLVRVRSVHHA</sequence>
<name>A0A2W4JLH7_9PSEU</name>
<evidence type="ECO:0000259" key="1">
    <source>
        <dbReference type="PROSITE" id="PS51725"/>
    </source>
</evidence>
<keyword evidence="3" id="KW-0560">Oxidoreductase</keyword>
<proteinExistence type="predicted"/>
<reference evidence="3" key="2">
    <citation type="submission" date="2018-05" db="EMBL/GenBank/DDBJ databases">
        <authorList>
            <person name="Lanie J.A."/>
            <person name="Ng W.-L."/>
            <person name="Kazmierczak K.M."/>
            <person name="Andrzejewski T.M."/>
            <person name="Davidsen T.M."/>
            <person name="Wayne K.J."/>
            <person name="Tettelin H."/>
            <person name="Glass J.I."/>
            <person name="Rusch D."/>
            <person name="Podicherti R."/>
            <person name="Tsui H.-C.T."/>
            <person name="Winkler M.E."/>
        </authorList>
    </citation>
    <scope>NUCLEOTIDE SEQUENCE</scope>
    <source>
        <strain evidence="3">ZC4RG45</strain>
    </source>
</reference>
<dbReference type="InterPro" id="IPR007138">
    <property type="entry name" value="ABM_dom"/>
</dbReference>
<gene>
    <name evidence="2" type="ORF">DIU77_012875</name>
    <name evidence="3" type="ORF">DIU77_06120</name>
</gene>
<dbReference type="EMBL" id="QGUI02000169">
    <property type="protein sequence ID" value="MFO7193128.1"/>
    <property type="molecule type" value="Genomic_DNA"/>
</dbReference>
<comment type="caution">
    <text evidence="3">The sequence shown here is derived from an EMBL/GenBank/DDBJ whole genome shotgun (WGS) entry which is preliminary data.</text>
</comment>
<dbReference type="STRING" id="1111738.GCA_000427905_00032"/>
<dbReference type="SUPFAM" id="SSF54909">
    <property type="entry name" value="Dimeric alpha+beta barrel"/>
    <property type="match status" value="1"/>
</dbReference>
<dbReference type="AlphaFoldDB" id="A0A2W4JLH7"/>
<reference evidence="2" key="4">
    <citation type="submission" date="2023-08" db="EMBL/GenBank/DDBJ databases">
        <authorList>
            <person name="Guima S.E.S."/>
            <person name="Martins L.F."/>
            <person name="Silva A.M."/>
            <person name="Setubal J.C."/>
        </authorList>
    </citation>
    <scope>NUCLEOTIDE SEQUENCE</scope>
    <source>
        <strain evidence="2">ZC4RG45</strain>
    </source>
</reference>
<dbReference type="InterPro" id="IPR011008">
    <property type="entry name" value="Dimeric_a/b-barrel"/>
</dbReference>
<dbReference type="EMBL" id="QGUI01000172">
    <property type="protein sequence ID" value="PZM99311.1"/>
    <property type="molecule type" value="Genomic_DNA"/>
</dbReference>
<dbReference type="GO" id="GO:0004497">
    <property type="term" value="F:monooxygenase activity"/>
    <property type="evidence" value="ECO:0007669"/>
    <property type="project" value="UniProtKB-KW"/>
</dbReference>
<reference evidence="2 4" key="3">
    <citation type="journal article" date="2021" name="BMC Genomics">
        <title>Genome-resolved metagenome and metatranscriptome analyses of thermophilic composting reveal key bacterial players and their metabolic interactions.</title>
        <authorList>
            <person name="Braga L.P.P."/>
            <person name="Pereira R.V."/>
            <person name="Martins L.F."/>
            <person name="Moura L.M.S."/>
            <person name="Sanchez F.B."/>
            <person name="Patane J.S.L."/>
            <person name="da Silva A.M."/>
            <person name="Setubal J.C."/>
        </authorList>
    </citation>
    <scope>NUCLEOTIDE SEQUENCE [LARGE SCALE GENOMIC DNA]</scope>
    <source>
        <strain evidence="2">ZC4RG45</strain>
    </source>
</reference>
<protein>
    <submittedName>
        <fullName evidence="2 3">Antibiotic biosynthesis monooxygenase</fullName>
    </submittedName>
</protein>
<organism evidence="3">
    <name type="scientific">Thermocrispum agreste</name>
    <dbReference type="NCBI Taxonomy" id="37925"/>
    <lineage>
        <taxon>Bacteria</taxon>
        <taxon>Bacillati</taxon>
        <taxon>Actinomycetota</taxon>
        <taxon>Actinomycetes</taxon>
        <taxon>Pseudonocardiales</taxon>
        <taxon>Pseudonocardiaceae</taxon>
        <taxon>Thermocrispum</taxon>
    </lineage>
</organism>
<evidence type="ECO:0000313" key="2">
    <source>
        <dbReference type="EMBL" id="MFO7193128.1"/>
    </source>
</evidence>
<feature type="domain" description="ABM" evidence="1">
    <location>
        <begin position="17"/>
        <end position="107"/>
    </location>
</feature>
<evidence type="ECO:0000313" key="4">
    <source>
        <dbReference type="Proteomes" id="UP000249324"/>
    </source>
</evidence>
<dbReference type="Gene3D" id="3.30.70.100">
    <property type="match status" value="1"/>
</dbReference>
<dbReference type="Proteomes" id="UP000249324">
    <property type="component" value="Unassembled WGS sequence"/>
</dbReference>
<dbReference type="PROSITE" id="PS51725">
    <property type="entry name" value="ABM"/>
    <property type="match status" value="1"/>
</dbReference>
<accession>A0A2W4JLH7</accession>
<dbReference type="Pfam" id="PF03992">
    <property type="entry name" value="ABM"/>
    <property type="match status" value="1"/>
</dbReference>
<evidence type="ECO:0000313" key="3">
    <source>
        <dbReference type="EMBL" id="PZM99311.1"/>
    </source>
</evidence>
<reference evidence="2" key="1">
    <citation type="submission" date="2018-05" db="EMBL/GenBank/DDBJ databases">
        <authorList>
            <person name="Moura L."/>
            <person name="Setubal J.C."/>
        </authorList>
    </citation>
    <scope>NUCLEOTIDE SEQUENCE</scope>
    <source>
        <strain evidence="2">ZC4RG45</strain>
    </source>
</reference>
<keyword evidence="3" id="KW-0503">Monooxygenase</keyword>